<evidence type="ECO:0000256" key="2">
    <source>
        <dbReference type="RuleBase" id="RU000461"/>
    </source>
</evidence>
<comment type="similarity">
    <text evidence="1 2">Belongs to the cytochrome P450 family.</text>
</comment>
<dbReference type="PROSITE" id="PS00086">
    <property type="entry name" value="CYTOCHROME_P450"/>
    <property type="match status" value="1"/>
</dbReference>
<reference evidence="3 4" key="1">
    <citation type="submission" date="2022-10" db="EMBL/GenBank/DDBJ databases">
        <title>The complete genomes of actinobacterial strains from the NBC collection.</title>
        <authorList>
            <person name="Joergensen T.S."/>
            <person name="Alvarez Arevalo M."/>
            <person name="Sterndorff E.B."/>
            <person name="Faurdal D."/>
            <person name="Vuksanovic O."/>
            <person name="Mourched A.-S."/>
            <person name="Charusanti P."/>
            <person name="Shaw S."/>
            <person name="Blin K."/>
            <person name="Weber T."/>
        </authorList>
    </citation>
    <scope>NUCLEOTIDE SEQUENCE [LARGE SCALE GENOMIC DNA]</scope>
    <source>
        <strain evidence="3 4">NBC_01247</strain>
    </source>
</reference>
<name>A0ABZ1W5M8_9ACTN</name>
<evidence type="ECO:0000313" key="4">
    <source>
        <dbReference type="Proteomes" id="UP001432014"/>
    </source>
</evidence>
<dbReference type="PANTHER" id="PTHR46696">
    <property type="entry name" value="P450, PUTATIVE (EUROFUNG)-RELATED"/>
    <property type="match status" value="1"/>
</dbReference>
<evidence type="ECO:0000256" key="1">
    <source>
        <dbReference type="ARBA" id="ARBA00010617"/>
    </source>
</evidence>
<dbReference type="InterPro" id="IPR036396">
    <property type="entry name" value="Cyt_P450_sf"/>
</dbReference>
<dbReference type="RefSeq" id="WP_329499253.1">
    <property type="nucleotide sequence ID" value="NZ_CP108460.1"/>
</dbReference>
<keyword evidence="2" id="KW-0503">Monooxygenase</keyword>
<sequence>MESLRHELARFIQQPAAQQDPPALYRRLLAEAPVLDLGRVHVVSGYQEIITVLTHPGTAVDPTAVGLPRAGSTALARIVNRMLPMRDGADHTRLKRLATTAFSARRLEQMRARIESTAGRMLDPLLAAGSFDVVADLAVPLPVAVSCAILDIPDSEQDRVTGWAKLVARSLLDDFGEQADLERIAELDAEFDEFRDYVEQLCAARAAAPGDDLISRLTVARADGRLDHEDLLAFVVMLLANGLETLTSGLAVAVWQLLQEPALAELLRARPERAEAVFDEAQRLGSPVRASARALTAEVAVGGTVIPAGRVALLLYAAANRDPRRFAEPDRFDPDRAELRHLAFGHGPHHCLGAPLSLMAGAAVLRGLARAGETRELSTPLTPATVPWSTQFVFGGMRELPLRCPPRADGRPEAAGRTAFGSDRLAEPAGLAGAVRG</sequence>
<dbReference type="Pfam" id="PF00067">
    <property type="entry name" value="p450"/>
    <property type="match status" value="1"/>
</dbReference>
<dbReference type="InterPro" id="IPR017972">
    <property type="entry name" value="Cyt_P450_CS"/>
</dbReference>
<dbReference type="PRINTS" id="PR00359">
    <property type="entry name" value="BP450"/>
</dbReference>
<gene>
    <name evidence="3" type="ORF">OG469_11725</name>
</gene>
<dbReference type="EMBL" id="CP108482">
    <property type="protein sequence ID" value="WUS56138.1"/>
    <property type="molecule type" value="Genomic_DNA"/>
</dbReference>
<dbReference type="Proteomes" id="UP001432014">
    <property type="component" value="Chromosome"/>
</dbReference>
<keyword evidence="2" id="KW-0479">Metal-binding</keyword>
<keyword evidence="4" id="KW-1185">Reference proteome</keyword>
<proteinExistence type="inferred from homology"/>
<keyword evidence="2" id="KW-0408">Iron</keyword>
<keyword evidence="2" id="KW-0349">Heme</keyword>
<accession>A0ABZ1W5M8</accession>
<protein>
    <submittedName>
        <fullName evidence="3">Cytochrome P450</fullName>
    </submittedName>
</protein>
<organism evidence="3 4">
    <name type="scientific">Kitasatospora herbaricolor</name>
    <dbReference type="NCBI Taxonomy" id="68217"/>
    <lineage>
        <taxon>Bacteria</taxon>
        <taxon>Bacillati</taxon>
        <taxon>Actinomycetota</taxon>
        <taxon>Actinomycetes</taxon>
        <taxon>Kitasatosporales</taxon>
        <taxon>Streptomycetaceae</taxon>
        <taxon>Kitasatospora</taxon>
    </lineage>
</organism>
<evidence type="ECO:0000313" key="3">
    <source>
        <dbReference type="EMBL" id="WUS56138.1"/>
    </source>
</evidence>
<dbReference type="Gene3D" id="1.10.630.10">
    <property type="entry name" value="Cytochrome P450"/>
    <property type="match status" value="1"/>
</dbReference>
<dbReference type="SUPFAM" id="SSF48264">
    <property type="entry name" value="Cytochrome P450"/>
    <property type="match status" value="1"/>
</dbReference>
<dbReference type="InterPro" id="IPR002397">
    <property type="entry name" value="Cyt_P450_B"/>
</dbReference>
<keyword evidence="2" id="KW-0560">Oxidoreductase</keyword>
<dbReference type="PANTHER" id="PTHR46696:SF1">
    <property type="entry name" value="CYTOCHROME P450 YJIB-RELATED"/>
    <property type="match status" value="1"/>
</dbReference>
<dbReference type="InterPro" id="IPR001128">
    <property type="entry name" value="Cyt_P450"/>
</dbReference>